<evidence type="ECO:0000313" key="1">
    <source>
        <dbReference type="EMBL" id="TSJ45464.1"/>
    </source>
</evidence>
<proteinExistence type="predicted"/>
<dbReference type="Proteomes" id="UP000316008">
    <property type="component" value="Unassembled WGS sequence"/>
</dbReference>
<dbReference type="OrthoDB" id="9808260at2"/>
<accession>A0A556MZX1</accession>
<evidence type="ECO:0000313" key="2">
    <source>
        <dbReference type="Proteomes" id="UP000316008"/>
    </source>
</evidence>
<gene>
    <name evidence="1" type="ORF">FO442_06835</name>
</gene>
<dbReference type="AlphaFoldDB" id="A0A556MZX1"/>
<keyword evidence="2" id="KW-1185">Reference proteome</keyword>
<name>A0A556MZX1_9FLAO</name>
<organism evidence="1 2">
    <name type="scientific">Fluviicola chungangensis</name>
    <dbReference type="NCBI Taxonomy" id="2597671"/>
    <lineage>
        <taxon>Bacteria</taxon>
        <taxon>Pseudomonadati</taxon>
        <taxon>Bacteroidota</taxon>
        <taxon>Flavobacteriia</taxon>
        <taxon>Flavobacteriales</taxon>
        <taxon>Crocinitomicaceae</taxon>
        <taxon>Fluviicola</taxon>
    </lineage>
</organism>
<comment type="caution">
    <text evidence="1">The sequence shown here is derived from an EMBL/GenBank/DDBJ whole genome shotgun (WGS) entry which is preliminary data.</text>
</comment>
<evidence type="ECO:0008006" key="3">
    <source>
        <dbReference type="Google" id="ProtNLM"/>
    </source>
</evidence>
<dbReference type="RefSeq" id="WP_144332420.1">
    <property type="nucleotide sequence ID" value="NZ_VLPL01000003.1"/>
</dbReference>
<protein>
    <recommendedName>
        <fullName evidence="3">Capsule assembly Wzi family protein</fullName>
    </recommendedName>
</protein>
<reference evidence="1 2" key="1">
    <citation type="submission" date="2019-07" db="EMBL/GenBank/DDBJ databases">
        <authorList>
            <person name="Huq M.A."/>
        </authorList>
    </citation>
    <scope>NUCLEOTIDE SEQUENCE [LARGE SCALE GENOMIC DNA]</scope>
    <source>
        <strain evidence="1 2">MAH-3</strain>
    </source>
</reference>
<dbReference type="EMBL" id="VLPL01000003">
    <property type="protein sequence ID" value="TSJ45464.1"/>
    <property type="molecule type" value="Genomic_DNA"/>
</dbReference>
<sequence>MRIQFLIALLFFASFGYSQASIDRIRHLNLKPDVTSSQTIHHSVQPMIRYTPIQSNQKDTLIFDGDTSIFNAHFSPKGSNRSFAILPATDSYFQYDTALSYRAAIGFNFEKTWGKWYNRTLLTSGWSLREDYTQTHVAFSPLQNRTSFWFTDIRTRLGYTPNEMLHISAGIDNQFFGEGYRSLIQGDQVAPNPFVQFRVNFWNLEYGLLYQFLHDNNYADKTRDWKYNTTHYLSLNIGSNFNIMLLESVIFQSKDSTYKRGYEVEYLNPFVFFRPQEYSLGSTDNVLLALQSSYYFSNKRHCVYFQLPLDEFVLKEIKKRSKWWANKYGVQLGIKGRFKHWSYQLEGNLVRPYTFSHISSGQNNGSMGLPLGHYLGSNFAELLATAQIPFTHFQLTLFSSFYLKGYDDSVVSYGGDIYKSYTSHPKEFGNTIGQGITQRAVSLQANASTTLIKLQLELYVQAGMQYSWGEMGTSTTPLICLGMRSNLFNERKIR</sequence>